<evidence type="ECO:0000256" key="2">
    <source>
        <dbReference type="PROSITE-ProRule" id="PRU00285"/>
    </source>
</evidence>
<dbReference type="PANTHER" id="PTHR11527">
    <property type="entry name" value="HEAT-SHOCK PROTEIN 20 FAMILY MEMBER"/>
    <property type="match status" value="1"/>
</dbReference>
<dbReference type="PROSITE" id="PS01031">
    <property type="entry name" value="SHSP"/>
    <property type="match status" value="1"/>
</dbReference>
<dbReference type="Gene3D" id="2.60.40.790">
    <property type="match status" value="1"/>
</dbReference>
<dbReference type="EMBL" id="JAFCMP010000118">
    <property type="protein sequence ID" value="KAG5185877.1"/>
    <property type="molecule type" value="Genomic_DNA"/>
</dbReference>
<keyword evidence="6" id="KW-1185">Reference proteome</keyword>
<dbReference type="AlphaFoldDB" id="A0A836CH99"/>
<dbReference type="InterPro" id="IPR031107">
    <property type="entry name" value="Small_HSP"/>
</dbReference>
<dbReference type="SUPFAM" id="SSF49764">
    <property type="entry name" value="HSP20-like chaperones"/>
    <property type="match status" value="1"/>
</dbReference>
<comment type="caution">
    <text evidence="5">The sequence shown here is derived from an EMBL/GenBank/DDBJ whole genome shotgun (WGS) entry which is preliminary data.</text>
</comment>
<reference evidence="5" key="1">
    <citation type="submission" date="2021-02" db="EMBL/GenBank/DDBJ databases">
        <title>First Annotated Genome of the Yellow-green Alga Tribonema minus.</title>
        <authorList>
            <person name="Mahan K.M."/>
        </authorList>
    </citation>
    <scope>NUCLEOTIDE SEQUENCE</scope>
    <source>
        <strain evidence="5">UTEX B ZZ1240</strain>
    </source>
</reference>
<organism evidence="5 6">
    <name type="scientific">Tribonema minus</name>
    <dbReference type="NCBI Taxonomy" id="303371"/>
    <lineage>
        <taxon>Eukaryota</taxon>
        <taxon>Sar</taxon>
        <taxon>Stramenopiles</taxon>
        <taxon>Ochrophyta</taxon>
        <taxon>PX clade</taxon>
        <taxon>Xanthophyceae</taxon>
        <taxon>Tribonematales</taxon>
        <taxon>Tribonemataceae</taxon>
        <taxon>Tribonema</taxon>
    </lineage>
</organism>
<dbReference type="InterPro" id="IPR008978">
    <property type="entry name" value="HSP20-like_chaperone"/>
</dbReference>
<name>A0A836CH99_9STRA</name>
<feature type="domain" description="SHSP" evidence="4">
    <location>
        <begin position="43"/>
        <end position="158"/>
    </location>
</feature>
<comment type="similarity">
    <text evidence="2 3">Belongs to the small heat shock protein (HSP20) family.</text>
</comment>
<accession>A0A836CH99</accession>
<evidence type="ECO:0000313" key="5">
    <source>
        <dbReference type="EMBL" id="KAG5185877.1"/>
    </source>
</evidence>
<evidence type="ECO:0000259" key="4">
    <source>
        <dbReference type="PROSITE" id="PS01031"/>
    </source>
</evidence>
<protein>
    <submittedName>
        <fullName evidence="5">Heat shock protein 20</fullName>
    </submittedName>
</protein>
<evidence type="ECO:0000256" key="1">
    <source>
        <dbReference type="ARBA" id="ARBA00023016"/>
    </source>
</evidence>
<dbReference type="Pfam" id="PF00011">
    <property type="entry name" value="HSP20"/>
    <property type="match status" value="1"/>
</dbReference>
<evidence type="ECO:0000313" key="6">
    <source>
        <dbReference type="Proteomes" id="UP000664859"/>
    </source>
</evidence>
<keyword evidence="1 5" id="KW-0346">Stress response</keyword>
<dbReference type="InterPro" id="IPR002068">
    <property type="entry name" value="A-crystallin/Hsp20_dom"/>
</dbReference>
<sequence length="158" mass="17359">MAMTRMDSIDALRSGVDTLFKALENADVPGSGITMGVPITGRGVSSTFCMPLDIIEEDNAYMVDIDVPGCVRENISLKVDEAKSTITVTSERKAARPEEPESAHKLLMRERGGGRIRRTVTLPTEADLEKAEAELKEGVLRLTVPKCETRSKRKLQIK</sequence>
<proteinExistence type="inferred from homology"/>
<dbReference type="Proteomes" id="UP000664859">
    <property type="component" value="Unassembled WGS sequence"/>
</dbReference>
<gene>
    <name evidence="5" type="ORF">JKP88DRAFT_310974</name>
</gene>
<dbReference type="CDD" id="cd06464">
    <property type="entry name" value="ACD_sHsps-like"/>
    <property type="match status" value="1"/>
</dbReference>
<dbReference type="OrthoDB" id="1431247at2759"/>
<evidence type="ECO:0000256" key="3">
    <source>
        <dbReference type="RuleBase" id="RU003616"/>
    </source>
</evidence>